<evidence type="ECO:0000313" key="2">
    <source>
        <dbReference type="EMBL" id="ORZ01429.1"/>
    </source>
</evidence>
<reference evidence="2 3" key="1">
    <citation type="submission" date="2016-07" db="EMBL/GenBank/DDBJ databases">
        <title>Pervasive Adenine N6-methylation of Active Genes in Fungi.</title>
        <authorList>
            <consortium name="DOE Joint Genome Institute"/>
            <person name="Mondo S.J."/>
            <person name="Dannebaum R.O."/>
            <person name="Kuo R.C."/>
            <person name="Labutti K."/>
            <person name="Haridas S."/>
            <person name="Kuo A."/>
            <person name="Salamov A."/>
            <person name="Ahrendt S.R."/>
            <person name="Lipzen A."/>
            <person name="Sullivan W."/>
            <person name="Andreopoulos W.B."/>
            <person name="Clum A."/>
            <person name="Lindquist E."/>
            <person name="Daum C."/>
            <person name="Ramamoorthy G.K."/>
            <person name="Gryganskyi A."/>
            <person name="Culley D."/>
            <person name="Magnuson J.K."/>
            <person name="James T.Y."/>
            <person name="O'Malley M.A."/>
            <person name="Stajich J.E."/>
            <person name="Spatafora J.W."/>
            <person name="Visel A."/>
            <person name="Grigoriev I.V."/>
        </authorList>
    </citation>
    <scope>NUCLEOTIDE SEQUENCE [LARGE SCALE GENOMIC DNA]</scope>
    <source>
        <strain evidence="2 3">NRRL 2496</strain>
    </source>
</reference>
<dbReference type="CDD" id="cd02908">
    <property type="entry name" value="Macro_OAADPr_deacetylase"/>
    <property type="match status" value="1"/>
</dbReference>
<dbReference type="OrthoDB" id="6077599at2759"/>
<comment type="caution">
    <text evidence="2">The sequence shown here is derived from an EMBL/GenBank/DDBJ whole genome shotgun (WGS) entry which is preliminary data.</text>
</comment>
<dbReference type="EMBL" id="MCGN01000002">
    <property type="protein sequence ID" value="ORZ01429.1"/>
    <property type="molecule type" value="Genomic_DNA"/>
</dbReference>
<name>A0A1X2HQ29_SYNRA</name>
<dbReference type="SMART" id="SM00506">
    <property type="entry name" value="A1pp"/>
    <property type="match status" value="1"/>
</dbReference>
<proteinExistence type="predicted"/>
<dbReference type="PROSITE" id="PS51154">
    <property type="entry name" value="MACRO"/>
    <property type="match status" value="1"/>
</dbReference>
<gene>
    <name evidence="2" type="ORF">BCR43DRAFT_486928</name>
</gene>
<dbReference type="InParanoid" id="A0A1X2HQ29"/>
<dbReference type="PANTHER" id="PTHR11106">
    <property type="entry name" value="GANGLIOSIDE INDUCED DIFFERENTIATION ASSOCIATED PROTEIN 2-RELATED"/>
    <property type="match status" value="1"/>
</dbReference>
<dbReference type="Proteomes" id="UP000242180">
    <property type="component" value="Unassembled WGS sequence"/>
</dbReference>
<accession>A0A1X2HQ29</accession>
<feature type="domain" description="Macro" evidence="1">
    <location>
        <begin position="67"/>
        <end position="241"/>
    </location>
</feature>
<dbReference type="OMA" id="AKWVIHT"/>
<protein>
    <recommendedName>
        <fullName evidence="1">Macro domain-containing protein</fullName>
    </recommendedName>
</protein>
<dbReference type="NCBIfam" id="NF001664">
    <property type="entry name" value="PRK00431.1-6"/>
    <property type="match status" value="1"/>
</dbReference>
<dbReference type="SUPFAM" id="SSF52949">
    <property type="entry name" value="Macro domain-like"/>
    <property type="match status" value="1"/>
</dbReference>
<dbReference type="STRING" id="13706.A0A1X2HQ29"/>
<dbReference type="Pfam" id="PF01661">
    <property type="entry name" value="Macro"/>
    <property type="match status" value="1"/>
</dbReference>
<dbReference type="Gene3D" id="3.40.220.10">
    <property type="entry name" value="Leucine Aminopeptidase, subunit E, domain 1"/>
    <property type="match status" value="1"/>
</dbReference>
<dbReference type="InterPro" id="IPR043472">
    <property type="entry name" value="Macro_dom-like"/>
</dbReference>
<evidence type="ECO:0000313" key="3">
    <source>
        <dbReference type="Proteomes" id="UP000242180"/>
    </source>
</evidence>
<dbReference type="AlphaFoldDB" id="A0A1X2HQ29"/>
<keyword evidence="3" id="KW-1185">Reference proteome</keyword>
<organism evidence="2 3">
    <name type="scientific">Syncephalastrum racemosum</name>
    <name type="common">Filamentous fungus</name>
    <dbReference type="NCBI Taxonomy" id="13706"/>
    <lineage>
        <taxon>Eukaryota</taxon>
        <taxon>Fungi</taxon>
        <taxon>Fungi incertae sedis</taxon>
        <taxon>Mucoromycota</taxon>
        <taxon>Mucoromycotina</taxon>
        <taxon>Mucoromycetes</taxon>
        <taxon>Mucorales</taxon>
        <taxon>Syncephalastraceae</taxon>
        <taxon>Syncephalastrum</taxon>
    </lineage>
</organism>
<evidence type="ECO:0000259" key="1">
    <source>
        <dbReference type="PROSITE" id="PS51154"/>
    </source>
</evidence>
<sequence>MKRVSHIIETQVLICHHETTLCVCLCGAFGSATFFEASKRFSYTNFFLSKNTMSSIAERGLVHLKRLYAGDLSRRLGDRVALSTVNITKLQVDAIVNAANSSLLGGGGVDGAIHAAAGPELVAECKTLHGCKAGDAKITKGYKLPAKHVIHTVGPQDGNEKVLQSCYERSLQVLDENDLHTIAFPCIATGVYGFDNEKAANIALAVVRSYLEKKDSVTKVIFSLFNEKDIKIYKELLPIYFDDADTSL</sequence>
<dbReference type="InterPro" id="IPR002589">
    <property type="entry name" value="Macro_dom"/>
</dbReference>
<dbReference type="PANTHER" id="PTHR11106:SF27">
    <property type="entry name" value="MACRO DOMAIN-CONTAINING PROTEIN"/>
    <property type="match status" value="1"/>
</dbReference>